<dbReference type="PIRSF" id="PIRSF001235">
    <property type="entry name" value="Amidase_carbamoylase"/>
    <property type="match status" value="1"/>
</dbReference>
<keyword evidence="4" id="KW-1185">Reference proteome</keyword>
<evidence type="ECO:0000313" key="4">
    <source>
        <dbReference type="Proteomes" id="UP001602119"/>
    </source>
</evidence>
<dbReference type="Pfam" id="PF01546">
    <property type="entry name" value="Peptidase_M20"/>
    <property type="match status" value="1"/>
</dbReference>
<evidence type="ECO:0000256" key="1">
    <source>
        <dbReference type="ARBA" id="ARBA00006153"/>
    </source>
</evidence>
<dbReference type="EMBL" id="JBIAXI010000001">
    <property type="protein sequence ID" value="MFF4771477.1"/>
    <property type="molecule type" value="Genomic_DNA"/>
</dbReference>
<gene>
    <name evidence="3" type="ORF">ACFY05_01310</name>
</gene>
<dbReference type="RefSeq" id="WP_387340099.1">
    <property type="nucleotide sequence ID" value="NZ_JBIAXI010000001.1"/>
</dbReference>
<dbReference type="NCBIfam" id="NF006772">
    <property type="entry name" value="PRK09290.2-1"/>
    <property type="match status" value="1"/>
</dbReference>
<proteinExistence type="inferred from homology"/>
<sequence>MTGERHRPADSAFLRDFAYLSSIGATPSGGVDREAATLPDAMQRAWLGGWLTSHGFDVRVDAIGNQFGLLELVPGAPYILTGSHLDSQPTAGRFDGAYGVAASAHAAHAVARRAREGRITPRHNLAVVNWFNEEGSRFAPSMMGSSVFTGKLSLESAYDVEDGRGVSVREALERIGAIGSAPELPLAGYAEIHIEQGRELEDGAARIGVVTGTWGARKFLVTVDGEQAHTGPTAMADRRDALLGASLLVVRARELADELAHAPLHTAVSKLDVRPNSPVVVARRVVCNLDLRSPDPEALETAERLLREAAADIERTHGVSVRLDRTHHWDRNDYSADGVALAEGVCADLGLASRRVLTVAGHDSTNVKDITPTVMLFVPSEDGISHNEREFTADDDMVAGLSVLTGVLERLCVG</sequence>
<dbReference type="NCBIfam" id="TIGR01879">
    <property type="entry name" value="hydantase"/>
    <property type="match status" value="1"/>
</dbReference>
<reference evidence="3 4" key="1">
    <citation type="submission" date="2024-10" db="EMBL/GenBank/DDBJ databases">
        <title>The Natural Products Discovery Center: Release of the First 8490 Sequenced Strains for Exploring Actinobacteria Biosynthetic Diversity.</title>
        <authorList>
            <person name="Kalkreuter E."/>
            <person name="Kautsar S.A."/>
            <person name="Yang D."/>
            <person name="Bader C.D."/>
            <person name="Teijaro C.N."/>
            <person name="Fluegel L."/>
            <person name="Davis C.M."/>
            <person name="Simpson J.R."/>
            <person name="Lauterbach L."/>
            <person name="Steele A.D."/>
            <person name="Gui C."/>
            <person name="Meng S."/>
            <person name="Li G."/>
            <person name="Viehrig K."/>
            <person name="Ye F."/>
            <person name="Su P."/>
            <person name="Kiefer A.F."/>
            <person name="Nichols A."/>
            <person name="Cepeda A.J."/>
            <person name="Yan W."/>
            <person name="Fan B."/>
            <person name="Jiang Y."/>
            <person name="Adhikari A."/>
            <person name="Zheng C.-J."/>
            <person name="Schuster L."/>
            <person name="Cowan T.M."/>
            <person name="Smanski M.J."/>
            <person name="Chevrette M.G."/>
            <person name="De Carvalho L.P.S."/>
            <person name="Shen B."/>
        </authorList>
    </citation>
    <scope>NUCLEOTIDE SEQUENCE [LARGE SCALE GENOMIC DNA]</scope>
    <source>
        <strain evidence="3 4">NPDC001281</strain>
    </source>
</reference>
<dbReference type="SUPFAM" id="SSF55031">
    <property type="entry name" value="Bacterial exopeptidase dimerisation domain"/>
    <property type="match status" value="1"/>
</dbReference>
<dbReference type="Gene3D" id="3.40.630.10">
    <property type="entry name" value="Zn peptidases"/>
    <property type="match status" value="1"/>
</dbReference>
<dbReference type="InterPro" id="IPR002933">
    <property type="entry name" value="Peptidase_M20"/>
</dbReference>
<protein>
    <submittedName>
        <fullName evidence="3">M20 family metallo-hydrolase</fullName>
    </submittedName>
</protein>
<comment type="similarity">
    <text evidence="1">Belongs to the peptidase M20 family.</text>
</comment>
<name>A0ABW6UWP9_MICFU</name>
<dbReference type="PANTHER" id="PTHR32494:SF5">
    <property type="entry name" value="ALLANTOATE AMIDOHYDROLASE"/>
    <property type="match status" value="1"/>
</dbReference>
<dbReference type="SUPFAM" id="SSF53187">
    <property type="entry name" value="Zn-dependent exopeptidases"/>
    <property type="match status" value="1"/>
</dbReference>
<evidence type="ECO:0000313" key="3">
    <source>
        <dbReference type="EMBL" id="MFF4771477.1"/>
    </source>
</evidence>
<dbReference type="InterPro" id="IPR036264">
    <property type="entry name" value="Bact_exopeptidase_dim_dom"/>
</dbReference>
<comment type="caution">
    <text evidence="3">The sequence shown here is derived from an EMBL/GenBank/DDBJ whole genome shotgun (WGS) entry which is preliminary data.</text>
</comment>
<dbReference type="Gene3D" id="3.30.70.360">
    <property type="match status" value="1"/>
</dbReference>
<dbReference type="InterPro" id="IPR010158">
    <property type="entry name" value="Amidase_Cbmase"/>
</dbReference>
<dbReference type="CDD" id="cd03884">
    <property type="entry name" value="M20_bAS"/>
    <property type="match status" value="1"/>
</dbReference>
<keyword evidence="2" id="KW-0378">Hydrolase</keyword>
<dbReference type="Proteomes" id="UP001602119">
    <property type="component" value="Unassembled WGS sequence"/>
</dbReference>
<evidence type="ECO:0000256" key="2">
    <source>
        <dbReference type="ARBA" id="ARBA00022801"/>
    </source>
</evidence>
<accession>A0ABW6UWP9</accession>
<organism evidence="3 4">
    <name type="scientific">Microtetraspora fusca</name>
    <dbReference type="NCBI Taxonomy" id="1997"/>
    <lineage>
        <taxon>Bacteria</taxon>
        <taxon>Bacillati</taxon>
        <taxon>Actinomycetota</taxon>
        <taxon>Actinomycetes</taxon>
        <taxon>Streptosporangiales</taxon>
        <taxon>Streptosporangiaceae</taxon>
        <taxon>Microtetraspora</taxon>
    </lineage>
</organism>
<dbReference type="PANTHER" id="PTHR32494">
    <property type="entry name" value="ALLANTOATE DEIMINASE-RELATED"/>
    <property type="match status" value="1"/>
</dbReference>